<evidence type="ECO:0000313" key="7">
    <source>
        <dbReference type="EMBL" id="PWD84021.1"/>
    </source>
</evidence>
<keyword evidence="5" id="KW-1133">Transmembrane helix</keyword>
<dbReference type="CDD" id="cd07023">
    <property type="entry name" value="S49_Sppa_N_C"/>
    <property type="match status" value="1"/>
</dbReference>
<feature type="transmembrane region" description="Helical" evidence="5">
    <location>
        <begin position="59"/>
        <end position="78"/>
    </location>
</feature>
<keyword evidence="5" id="KW-0812">Transmembrane</keyword>
<evidence type="ECO:0000256" key="3">
    <source>
        <dbReference type="ARBA" id="ARBA00022801"/>
    </source>
</evidence>
<comment type="caution">
    <text evidence="7">The sequence shown here is derived from an EMBL/GenBank/DDBJ whole genome shotgun (WGS) entry which is preliminary data.</text>
</comment>
<evidence type="ECO:0000256" key="2">
    <source>
        <dbReference type="ARBA" id="ARBA00022670"/>
    </source>
</evidence>
<evidence type="ECO:0000313" key="8">
    <source>
        <dbReference type="Proteomes" id="UP000245059"/>
    </source>
</evidence>
<keyword evidence="4" id="KW-0720">Serine protease</keyword>
<dbReference type="GO" id="GO:0008236">
    <property type="term" value="F:serine-type peptidase activity"/>
    <property type="evidence" value="ECO:0007669"/>
    <property type="project" value="UniProtKB-KW"/>
</dbReference>
<evidence type="ECO:0000256" key="4">
    <source>
        <dbReference type="ARBA" id="ARBA00022825"/>
    </source>
</evidence>
<dbReference type="Proteomes" id="UP000245059">
    <property type="component" value="Unassembled WGS sequence"/>
</dbReference>
<dbReference type="RefSeq" id="WP_109217950.1">
    <property type="nucleotide sequence ID" value="NZ_QEWW01000006.1"/>
</dbReference>
<organism evidence="7 8">
    <name type="scientific">Ignatzschineria cameli</name>
    <dbReference type="NCBI Taxonomy" id="2182793"/>
    <lineage>
        <taxon>Bacteria</taxon>
        <taxon>Pseudomonadati</taxon>
        <taxon>Pseudomonadota</taxon>
        <taxon>Gammaproteobacteria</taxon>
        <taxon>Cardiobacteriales</taxon>
        <taxon>Ignatzschineriaceae</taxon>
        <taxon>Ignatzschineria</taxon>
    </lineage>
</organism>
<dbReference type="InterPro" id="IPR047272">
    <property type="entry name" value="S49_SppA_C"/>
</dbReference>
<keyword evidence="3" id="KW-0378">Hydrolase</keyword>
<dbReference type="Gene3D" id="3.90.226.10">
    <property type="entry name" value="2-enoyl-CoA Hydratase, Chain A, domain 1"/>
    <property type="match status" value="1"/>
</dbReference>
<dbReference type="PANTHER" id="PTHR42987">
    <property type="entry name" value="PEPTIDASE S49"/>
    <property type="match status" value="1"/>
</dbReference>
<dbReference type="Pfam" id="PF01343">
    <property type="entry name" value="Peptidase_S49"/>
    <property type="match status" value="1"/>
</dbReference>
<dbReference type="SUPFAM" id="SSF52096">
    <property type="entry name" value="ClpP/crotonase"/>
    <property type="match status" value="1"/>
</dbReference>
<dbReference type="AlphaFoldDB" id="A0A2U2ALE1"/>
<gene>
    <name evidence="7" type="ORF">DC077_08405</name>
</gene>
<dbReference type="Gene3D" id="6.20.330.10">
    <property type="match status" value="1"/>
</dbReference>
<dbReference type="InterPro" id="IPR029045">
    <property type="entry name" value="ClpP/crotonase-like_dom_sf"/>
</dbReference>
<protein>
    <submittedName>
        <fullName evidence="7">S49 family peptidase</fullName>
    </submittedName>
</protein>
<comment type="similarity">
    <text evidence="1">Belongs to the peptidase S49 family.</text>
</comment>
<dbReference type="InterPro" id="IPR002142">
    <property type="entry name" value="Peptidase_S49"/>
</dbReference>
<name>A0A2U2ALE1_9GAMM</name>
<dbReference type="GO" id="GO:0006508">
    <property type="term" value="P:proteolysis"/>
    <property type="evidence" value="ECO:0007669"/>
    <property type="project" value="UniProtKB-KW"/>
</dbReference>
<evidence type="ECO:0000256" key="5">
    <source>
        <dbReference type="SAM" id="Phobius"/>
    </source>
</evidence>
<proteinExistence type="inferred from homology"/>
<dbReference type="EMBL" id="QEWW01000006">
    <property type="protein sequence ID" value="PWD84021.1"/>
    <property type="molecule type" value="Genomic_DNA"/>
</dbReference>
<keyword evidence="5" id="KW-0472">Membrane</keyword>
<keyword evidence="2" id="KW-0645">Protease</keyword>
<reference evidence="8" key="1">
    <citation type="submission" date="2018-05" db="EMBL/GenBank/DDBJ databases">
        <title>Ignatzschineria dubaiensis sp. nov., isolated from necrotic foot tissues of dromedaries (Camelus dromedarius) and associated maggots in Dubai, United Arab Emirates.</title>
        <authorList>
            <person name="Tsang C.C."/>
            <person name="Tang J.Y.M."/>
            <person name="Fong J.Y.H."/>
            <person name="Kinne J."/>
            <person name="Lee H.H."/>
            <person name="Joseph M."/>
            <person name="Jose S."/>
            <person name="Schuster R.K."/>
            <person name="Tang Y."/>
            <person name="Sivakumar S."/>
            <person name="Chen J.H.K."/>
            <person name="Teng J.L.L."/>
            <person name="Lau S.K.P."/>
            <person name="Wernery U."/>
            <person name="Woo P.C.Y."/>
        </authorList>
    </citation>
    <scope>NUCLEOTIDE SEQUENCE [LARGE SCALE GENOMIC DNA]</scope>
    <source>
        <strain evidence="8">UAE-HKU57</strain>
    </source>
</reference>
<evidence type="ECO:0000256" key="1">
    <source>
        <dbReference type="ARBA" id="ARBA00008683"/>
    </source>
</evidence>
<sequence>MSREPGNHIPQLDRGALRSSAQASEGVGSGVDSACLTEALANALNSATVEARRKRRWAIFFRLLFAFLFLLMVLLFFAGRSIDSGAIKVDSEGRLLDRYTAVIDLKGIIAENSDASAARLISALGKAYQDPKAVGIILRINSGGGSPVQSGYVYDEINRLRELYPHKKLFAVIEDIGASGAYYIAAAADQIYADKASLVGSIGVTAASFGFVELMDKVGIERRLYTSGEYKAFLDPFSPQNPTETAFWKGVLDGVHQQFIKAVKEGRGTRLKDPDNSLLYSGLVWNGEQALDLGLIDGLGSAASVARDWQAPALIDFTEKEDPWSKMMRELGLGVISAIKAALPQLGLY</sequence>
<accession>A0A2U2ALE1</accession>
<feature type="domain" description="Peptidase S49" evidence="6">
    <location>
        <begin position="166"/>
        <end position="306"/>
    </location>
</feature>
<evidence type="ECO:0000259" key="6">
    <source>
        <dbReference type="Pfam" id="PF01343"/>
    </source>
</evidence>
<dbReference type="PANTHER" id="PTHR42987:SF8">
    <property type="entry name" value="PROTEINASE"/>
    <property type="match status" value="1"/>
</dbReference>